<accession>A0A1B8RQ71</accession>
<dbReference type="PROSITE" id="PS51186">
    <property type="entry name" value="GNAT"/>
    <property type="match status" value="1"/>
</dbReference>
<dbReference type="InterPro" id="IPR016181">
    <property type="entry name" value="Acyl_CoA_acyltransferase"/>
</dbReference>
<dbReference type="eggNOG" id="COG1670">
    <property type="taxonomic scope" value="Bacteria"/>
</dbReference>
<evidence type="ECO:0000259" key="1">
    <source>
        <dbReference type="PROSITE" id="PS51186"/>
    </source>
</evidence>
<dbReference type="Proteomes" id="UP000092714">
    <property type="component" value="Unassembled WGS sequence"/>
</dbReference>
<dbReference type="GO" id="GO:0016747">
    <property type="term" value="F:acyltransferase activity, transferring groups other than amino-acyl groups"/>
    <property type="evidence" value="ECO:0007669"/>
    <property type="project" value="InterPro"/>
</dbReference>
<dbReference type="Pfam" id="PF13302">
    <property type="entry name" value="Acetyltransf_3"/>
    <property type="match status" value="1"/>
</dbReference>
<organism evidence="2 3">
    <name type="scientific">Clostridium paraputrificum</name>
    <dbReference type="NCBI Taxonomy" id="29363"/>
    <lineage>
        <taxon>Bacteria</taxon>
        <taxon>Bacillati</taxon>
        <taxon>Bacillota</taxon>
        <taxon>Clostridia</taxon>
        <taxon>Eubacteriales</taxon>
        <taxon>Clostridiaceae</taxon>
        <taxon>Clostridium</taxon>
    </lineage>
</organism>
<sequence>MKNLGTVTLETNRLILRKFNMDDGEVMFHNWASDNEVTKYLMWPAHKSLDISKEYIKSLISNYSDPKTYDWGIELKEIGQVIGSIGVVRLNEEVGSAHIGYCIGRRWWNKGITSEAFSAVIKFLTEEVGVNRIESRHDTRNINSGKVMEKCGLKYEGTLRQSDINNQGICDEAWYSLLKEDYKMI</sequence>
<dbReference type="PANTHER" id="PTHR43792">
    <property type="entry name" value="GNAT FAMILY, PUTATIVE (AFU_ORTHOLOGUE AFUA_3G00765)-RELATED-RELATED"/>
    <property type="match status" value="1"/>
</dbReference>
<evidence type="ECO:0000313" key="3">
    <source>
        <dbReference type="Proteomes" id="UP000092714"/>
    </source>
</evidence>
<keyword evidence="3" id="KW-1185">Reference proteome</keyword>
<dbReference type="InterPro" id="IPR000182">
    <property type="entry name" value="GNAT_dom"/>
</dbReference>
<keyword evidence="2" id="KW-0808">Transferase</keyword>
<reference evidence="2 3" key="1">
    <citation type="submission" date="2016-06" db="EMBL/GenBank/DDBJ databases">
        <authorList>
            <person name="Kjaerup R.B."/>
            <person name="Dalgaard T.S."/>
            <person name="Juul-Madsen H.R."/>
        </authorList>
    </citation>
    <scope>NUCLEOTIDE SEQUENCE [LARGE SCALE GENOMIC DNA]</scope>
    <source>
        <strain evidence="2 3">373-A1</strain>
    </source>
</reference>
<protein>
    <submittedName>
        <fullName evidence="2">GNAT family acetyltransferase</fullName>
    </submittedName>
</protein>
<dbReference type="SUPFAM" id="SSF55729">
    <property type="entry name" value="Acyl-CoA N-acyltransferases (Nat)"/>
    <property type="match status" value="1"/>
</dbReference>
<dbReference type="EMBL" id="MAPZ01000019">
    <property type="protein sequence ID" value="OBY10947.1"/>
    <property type="molecule type" value="Genomic_DNA"/>
</dbReference>
<dbReference type="AlphaFoldDB" id="A0A1B8RQ71"/>
<dbReference type="Gene3D" id="3.40.630.30">
    <property type="match status" value="1"/>
</dbReference>
<dbReference type="InterPro" id="IPR051531">
    <property type="entry name" value="N-acetyltransferase"/>
</dbReference>
<feature type="domain" description="N-acetyltransferase" evidence="1">
    <location>
        <begin position="14"/>
        <end position="180"/>
    </location>
</feature>
<gene>
    <name evidence="2" type="ORF">CP373A1_10675</name>
</gene>
<dbReference type="OrthoDB" id="9785602at2"/>
<name>A0A1B8RQ71_9CLOT</name>
<comment type="caution">
    <text evidence="2">The sequence shown here is derived from an EMBL/GenBank/DDBJ whole genome shotgun (WGS) entry which is preliminary data.</text>
</comment>
<proteinExistence type="predicted"/>
<dbReference type="RefSeq" id="WP_065254578.1">
    <property type="nucleotide sequence ID" value="NZ_JADNCW010000003.1"/>
</dbReference>
<evidence type="ECO:0000313" key="2">
    <source>
        <dbReference type="EMBL" id="OBY10947.1"/>
    </source>
</evidence>